<organism evidence="1 2">
    <name type="scientific">Petropleomorpha daqingensis</name>
    <dbReference type="NCBI Taxonomy" id="2026353"/>
    <lineage>
        <taxon>Bacteria</taxon>
        <taxon>Bacillati</taxon>
        <taxon>Actinomycetota</taxon>
        <taxon>Actinomycetes</taxon>
        <taxon>Geodermatophilales</taxon>
        <taxon>Geodermatophilaceae</taxon>
        <taxon>Petropleomorpha</taxon>
    </lineage>
</organism>
<dbReference type="RefSeq" id="WP_179717332.1">
    <property type="nucleotide sequence ID" value="NZ_JACBZT010000001.1"/>
</dbReference>
<reference evidence="1 2" key="1">
    <citation type="submission" date="2020-07" db="EMBL/GenBank/DDBJ databases">
        <title>Sequencing the genomes of 1000 actinobacteria strains.</title>
        <authorList>
            <person name="Klenk H.-P."/>
        </authorList>
    </citation>
    <scope>NUCLEOTIDE SEQUENCE [LARGE SCALE GENOMIC DNA]</scope>
    <source>
        <strain evidence="1 2">DSM 104001</strain>
    </source>
</reference>
<dbReference type="Proteomes" id="UP000541969">
    <property type="component" value="Unassembled WGS sequence"/>
</dbReference>
<proteinExistence type="predicted"/>
<evidence type="ECO:0000313" key="2">
    <source>
        <dbReference type="Proteomes" id="UP000541969"/>
    </source>
</evidence>
<gene>
    <name evidence="1" type="ORF">GGQ55_002585</name>
</gene>
<dbReference type="AlphaFoldDB" id="A0A853CFU5"/>
<protein>
    <submittedName>
        <fullName evidence="1">DNA-binding PadR family transcriptional regulator</fullName>
    </submittedName>
</protein>
<sequence length="206" mass="22887">MSTTRLLLLGAVRIFQPVHGYLLRRELLSWQVQDWAHVNPGSIYSGLRTLAKQALLDELPGDPVAYRLTPDGEVEYQRLLALALREPDWSDPTRLLGGLCFFTTLPRDEVREALRARALVLEATVSATSSAVRSIEANRTAPAATTELFRVAGHWVEGERAWVREICERIDAGHYRFAGEEPGPDHPVEGIWPPAVLTDLPTGKTA</sequence>
<dbReference type="InterPro" id="IPR036390">
    <property type="entry name" value="WH_DNA-bd_sf"/>
</dbReference>
<name>A0A853CFU5_9ACTN</name>
<comment type="caution">
    <text evidence="1">The sequence shown here is derived from an EMBL/GenBank/DDBJ whole genome shotgun (WGS) entry which is preliminary data.</text>
</comment>
<accession>A0A853CFU5</accession>
<dbReference type="SUPFAM" id="SSF46785">
    <property type="entry name" value="Winged helix' DNA-binding domain"/>
    <property type="match status" value="1"/>
</dbReference>
<dbReference type="EMBL" id="JACBZT010000001">
    <property type="protein sequence ID" value="NYJ06307.1"/>
    <property type="molecule type" value="Genomic_DNA"/>
</dbReference>
<keyword evidence="1" id="KW-0238">DNA-binding</keyword>
<evidence type="ECO:0000313" key="1">
    <source>
        <dbReference type="EMBL" id="NYJ06307.1"/>
    </source>
</evidence>
<keyword evidence="2" id="KW-1185">Reference proteome</keyword>
<dbReference type="InterPro" id="IPR036388">
    <property type="entry name" value="WH-like_DNA-bd_sf"/>
</dbReference>
<dbReference type="GO" id="GO:0003677">
    <property type="term" value="F:DNA binding"/>
    <property type="evidence" value="ECO:0007669"/>
    <property type="project" value="UniProtKB-KW"/>
</dbReference>
<dbReference type="Gene3D" id="1.10.10.10">
    <property type="entry name" value="Winged helix-like DNA-binding domain superfamily/Winged helix DNA-binding domain"/>
    <property type="match status" value="1"/>
</dbReference>